<dbReference type="SMART" id="SM00355">
    <property type="entry name" value="ZnF_C2H2"/>
    <property type="match status" value="2"/>
</dbReference>
<evidence type="ECO:0000256" key="7">
    <source>
        <dbReference type="SAM" id="MobiDB-lite"/>
    </source>
</evidence>
<comment type="caution">
    <text evidence="10">The sequence shown here is derived from an EMBL/GenBank/DDBJ whole genome shotgun (WGS) entry which is preliminary data.</text>
</comment>
<dbReference type="Pfam" id="PF04082">
    <property type="entry name" value="Fungal_trans"/>
    <property type="match status" value="1"/>
</dbReference>
<dbReference type="EMBL" id="JBFCZG010000001">
    <property type="protein sequence ID" value="KAL3426552.1"/>
    <property type="molecule type" value="Genomic_DNA"/>
</dbReference>
<accession>A0ABR4PT62</accession>
<feature type="compositionally biased region" description="Polar residues" evidence="7">
    <location>
        <begin position="942"/>
        <end position="960"/>
    </location>
</feature>
<keyword evidence="4" id="KW-0804">Transcription</keyword>
<dbReference type="SUPFAM" id="SSF57667">
    <property type="entry name" value="beta-beta-alpha zinc fingers"/>
    <property type="match status" value="1"/>
</dbReference>
<evidence type="ECO:0000256" key="5">
    <source>
        <dbReference type="ARBA" id="ARBA00023242"/>
    </source>
</evidence>
<dbReference type="InterPro" id="IPR007219">
    <property type="entry name" value="XnlR_reg_dom"/>
</dbReference>
<dbReference type="Gene3D" id="3.30.160.60">
    <property type="entry name" value="Classic Zinc Finger"/>
    <property type="match status" value="1"/>
</dbReference>
<dbReference type="CDD" id="cd00067">
    <property type="entry name" value="GAL4"/>
    <property type="match status" value="1"/>
</dbReference>
<proteinExistence type="predicted"/>
<evidence type="ECO:0000256" key="2">
    <source>
        <dbReference type="ARBA" id="ARBA00022833"/>
    </source>
</evidence>
<dbReference type="InterPro" id="IPR036236">
    <property type="entry name" value="Znf_C2H2_sf"/>
</dbReference>
<dbReference type="PROSITE" id="PS00028">
    <property type="entry name" value="ZINC_FINGER_C2H2_1"/>
    <property type="match status" value="2"/>
</dbReference>
<feature type="domain" description="C2H2-type" evidence="9">
    <location>
        <begin position="88"/>
        <end position="115"/>
    </location>
</feature>
<dbReference type="Gene3D" id="4.10.240.10">
    <property type="entry name" value="Zn(2)-C6 fungal-type DNA-binding domain"/>
    <property type="match status" value="1"/>
</dbReference>
<keyword evidence="5" id="KW-0539">Nucleus</keyword>
<dbReference type="PANTHER" id="PTHR47660:SF2">
    <property type="entry name" value="TRANSCRIPTION FACTOR WITH C2H2 AND ZN(2)-CYS(6) DNA BINDING DOMAIN (EUROFUNG)"/>
    <property type="match status" value="1"/>
</dbReference>
<dbReference type="InterPro" id="IPR036864">
    <property type="entry name" value="Zn2-C6_fun-type_DNA-bd_sf"/>
</dbReference>
<keyword evidence="11" id="KW-1185">Reference proteome</keyword>
<name>A0ABR4PT62_9HELO</name>
<evidence type="ECO:0000259" key="8">
    <source>
        <dbReference type="PROSITE" id="PS50048"/>
    </source>
</evidence>
<evidence type="ECO:0000313" key="10">
    <source>
        <dbReference type="EMBL" id="KAL3426552.1"/>
    </source>
</evidence>
<dbReference type="InterPro" id="IPR013087">
    <property type="entry name" value="Znf_C2H2_type"/>
</dbReference>
<evidence type="ECO:0000313" key="11">
    <source>
        <dbReference type="Proteomes" id="UP001629113"/>
    </source>
</evidence>
<keyword evidence="1" id="KW-0479">Metal-binding</keyword>
<evidence type="ECO:0000256" key="3">
    <source>
        <dbReference type="ARBA" id="ARBA00023015"/>
    </source>
</evidence>
<feature type="compositionally biased region" description="Polar residues" evidence="7">
    <location>
        <begin position="213"/>
        <end position="225"/>
    </location>
</feature>
<gene>
    <name evidence="10" type="ORF">PVAG01_00061</name>
</gene>
<sequence>MDKFLDLLMREPSALEEPNAAHERPEPLEEAQDGTVRQLENLQQPASKRPRISSKTPARHQCRICDRVYERADRLTRHLSMHENARRYLCQRCPKSYNRADLLRRHIQTHSQKEGGAGSSQKSIRRTDRAYPACIACAAAKSRCVGQKPCRRCTAKNIACEMPSVVEGAWQQPSADTRPQASGSSMSSHGIEMTLQTPGNMPERHRQPFVHNTPGTEQQLTAQSPNKYPSTIANDSTNHDCAGKQRINPHYILQEPSLASLQKDGMDIMPLESGQLAFDNIIEDIMFMPNIANFNDQSLNLDFHNFTVQQELQTPSLTSTIDETPILELSGQVLRLAHDARASYAAFRRSPWLWTPAQQDYVLHDRGNLTLDEDRLMLALTPISSRLTLNGPNGGFSIITPGMRDKMYCLSVNMASCSSYIPSFPSLEVINFAVEAFFVTQKYQADSWIHLPSMSFLDVIPELGLALVVAGSSVISIAAIWKMGLVLQDVLRIKLGQLWEQDNTATRKLQPLQAYMLMLDAGLWSGFQRQMELAESFVQPIITIMRRGGMFGATSDTPSLIPRESDTGHVLESKWEKWIQRESLKRLCIHLFLHDTRASITLQKYPLISITEITISLPASRKLFLAGTAAEWKKCILEQTNTPPHLHLDLGTVMRDMSILDGLYSQIDVSLCHTAAVYGFWCQIWNFRESWKFHSVDENVDSVHCLWLITQQRELYRQIEAFEHNLQVLQSPQSELLVVIELLLMTLHICPEELQRFAGKYGEEPAFQSLAKLERWQSTESARRAVWHAGQVFRWASMMPPAQLRDFYAIAVYFSSLTLWTFGHLSDCSYRVNTPKGQSIRRSLDAHSSSTKAILIINSEETVTSRSFIAGRQTTLYLTPVTSTGIYNELIAQDDGLVPLNNPNAVLQAARVLYRSNFPVATESLPPLVENMCNLLRDLGSPPSNRYSRSASPTERTSTP</sequence>
<feature type="region of interest" description="Disordered" evidence="7">
    <location>
        <begin position="939"/>
        <end position="960"/>
    </location>
</feature>
<evidence type="ECO:0000256" key="1">
    <source>
        <dbReference type="ARBA" id="ARBA00022723"/>
    </source>
</evidence>
<feature type="domain" description="Zn(2)-C6 fungal-type" evidence="8">
    <location>
        <begin position="133"/>
        <end position="162"/>
    </location>
</feature>
<dbReference type="PROSITE" id="PS50048">
    <property type="entry name" value="ZN2_CY6_FUNGAL_2"/>
    <property type="match status" value="1"/>
</dbReference>
<evidence type="ECO:0000256" key="4">
    <source>
        <dbReference type="ARBA" id="ARBA00023163"/>
    </source>
</evidence>
<dbReference type="PANTHER" id="PTHR47660">
    <property type="entry name" value="TRANSCRIPTION FACTOR WITH C2H2 AND ZN(2)-CYS(6) DNA BINDING DOMAIN (EUROFUNG)-RELATED-RELATED"/>
    <property type="match status" value="1"/>
</dbReference>
<organism evidence="10 11">
    <name type="scientific">Phlyctema vagabunda</name>
    <dbReference type="NCBI Taxonomy" id="108571"/>
    <lineage>
        <taxon>Eukaryota</taxon>
        <taxon>Fungi</taxon>
        <taxon>Dikarya</taxon>
        <taxon>Ascomycota</taxon>
        <taxon>Pezizomycotina</taxon>
        <taxon>Leotiomycetes</taxon>
        <taxon>Helotiales</taxon>
        <taxon>Dermateaceae</taxon>
        <taxon>Phlyctema</taxon>
    </lineage>
</organism>
<dbReference type="Pfam" id="PF00096">
    <property type="entry name" value="zf-C2H2"/>
    <property type="match status" value="2"/>
</dbReference>
<dbReference type="PROSITE" id="PS50157">
    <property type="entry name" value="ZINC_FINGER_C2H2_2"/>
    <property type="match status" value="2"/>
</dbReference>
<reference evidence="10 11" key="1">
    <citation type="submission" date="2024-06" db="EMBL/GenBank/DDBJ databases">
        <title>Complete genome of Phlyctema vagabunda strain 19-DSS-EL-015.</title>
        <authorList>
            <person name="Fiorenzani C."/>
        </authorList>
    </citation>
    <scope>NUCLEOTIDE SEQUENCE [LARGE SCALE GENOMIC DNA]</scope>
    <source>
        <strain evidence="10 11">19-DSS-EL-015</strain>
    </source>
</reference>
<protein>
    <submittedName>
        <fullName evidence="10">C6 transcription factor</fullName>
    </submittedName>
</protein>
<feature type="compositionally biased region" description="Polar residues" evidence="7">
    <location>
        <begin position="171"/>
        <end position="199"/>
    </location>
</feature>
<feature type="region of interest" description="Disordered" evidence="7">
    <location>
        <begin position="171"/>
        <end position="225"/>
    </location>
</feature>
<feature type="region of interest" description="Disordered" evidence="7">
    <location>
        <begin position="1"/>
        <end position="55"/>
    </location>
</feature>
<evidence type="ECO:0000259" key="9">
    <source>
        <dbReference type="PROSITE" id="PS50157"/>
    </source>
</evidence>
<dbReference type="PROSITE" id="PS00463">
    <property type="entry name" value="ZN2_CY6_FUNGAL_1"/>
    <property type="match status" value="1"/>
</dbReference>
<dbReference type="SUPFAM" id="SSF57701">
    <property type="entry name" value="Zn2/Cys6 DNA-binding domain"/>
    <property type="match status" value="1"/>
</dbReference>
<keyword evidence="3" id="KW-0805">Transcription regulation</keyword>
<dbReference type="Proteomes" id="UP001629113">
    <property type="component" value="Unassembled WGS sequence"/>
</dbReference>
<keyword evidence="6" id="KW-0863">Zinc-finger</keyword>
<evidence type="ECO:0000256" key="6">
    <source>
        <dbReference type="PROSITE-ProRule" id="PRU00042"/>
    </source>
</evidence>
<dbReference type="InterPro" id="IPR001138">
    <property type="entry name" value="Zn2Cys6_DnaBD"/>
</dbReference>
<feature type="domain" description="C2H2-type" evidence="9">
    <location>
        <begin position="60"/>
        <end position="87"/>
    </location>
</feature>
<keyword evidence="2" id="KW-0862">Zinc</keyword>